<dbReference type="Proteomes" id="UP000034856">
    <property type="component" value="Unassembled WGS sequence"/>
</dbReference>
<evidence type="ECO:0000313" key="2">
    <source>
        <dbReference type="Proteomes" id="UP000034856"/>
    </source>
</evidence>
<proteinExistence type="predicted"/>
<reference evidence="1 2" key="1">
    <citation type="journal article" date="2015" name="Nature">
        <title>rRNA introns, odd ribosomes, and small enigmatic genomes across a large radiation of phyla.</title>
        <authorList>
            <person name="Brown C.T."/>
            <person name="Hug L.A."/>
            <person name="Thomas B.C."/>
            <person name="Sharon I."/>
            <person name="Castelle C.J."/>
            <person name="Singh A."/>
            <person name="Wilkins M.J."/>
            <person name="Williams K.H."/>
            <person name="Banfield J.F."/>
        </authorList>
    </citation>
    <scope>NUCLEOTIDE SEQUENCE [LARGE SCALE GENOMIC DNA]</scope>
</reference>
<organism evidence="1 2">
    <name type="scientific">Candidatus Azambacteria bacterium GW2011_GWF2_46_32</name>
    <dbReference type="NCBI Taxonomy" id="1618628"/>
    <lineage>
        <taxon>Bacteria</taxon>
        <taxon>Candidatus Azamiibacteriota</taxon>
    </lineage>
</organism>
<dbReference type="AlphaFoldDB" id="A0A0G1PXV8"/>
<comment type="caution">
    <text evidence="1">The sequence shown here is derived from an EMBL/GenBank/DDBJ whole genome shotgun (WGS) entry which is preliminary data.</text>
</comment>
<name>A0A0G1PXV8_9BACT</name>
<protein>
    <submittedName>
        <fullName evidence="1">Uncharacterized protein</fullName>
    </submittedName>
</protein>
<gene>
    <name evidence="1" type="ORF">UX51_C0017G0012</name>
</gene>
<sequence>MKLTSHLKDVISGKIYKQNTLLFSNADRIYRKTESWPDSDFLKHWIRAAIVSSMSILNDLIFEDFKVTNEQERVVNANSFKTNSQHLNERSVFELFKLLAGYHLTIFFKKERQLGLTQEEFEERVFSAFDFTRDDEKNYKELFLEYGSNPPRYFGHLFDQFFTKGYELPYEDKRTEAATVFFFESLFQSYSAFLKVLQENISNL</sequence>
<dbReference type="EMBL" id="LCMM01000017">
    <property type="protein sequence ID" value="KKU37589.1"/>
    <property type="molecule type" value="Genomic_DNA"/>
</dbReference>
<accession>A0A0G1PXV8</accession>
<evidence type="ECO:0000313" key="1">
    <source>
        <dbReference type="EMBL" id="KKU37589.1"/>
    </source>
</evidence>